<organism evidence="1 2">
    <name type="scientific">Paenibacillus brasilensis</name>
    <dbReference type="NCBI Taxonomy" id="128574"/>
    <lineage>
        <taxon>Bacteria</taxon>
        <taxon>Bacillati</taxon>
        <taxon>Bacillota</taxon>
        <taxon>Bacilli</taxon>
        <taxon>Bacillales</taxon>
        <taxon>Paenibacillaceae</taxon>
        <taxon>Paenibacillus</taxon>
    </lineage>
</organism>
<protein>
    <submittedName>
        <fullName evidence="1">Uncharacterized protein</fullName>
    </submittedName>
</protein>
<evidence type="ECO:0000313" key="1">
    <source>
        <dbReference type="EMBL" id="MDQ0494750.1"/>
    </source>
</evidence>
<dbReference type="Proteomes" id="UP001242811">
    <property type="component" value="Unassembled WGS sequence"/>
</dbReference>
<reference evidence="1 2" key="1">
    <citation type="submission" date="2023-07" db="EMBL/GenBank/DDBJ databases">
        <title>Genomic Encyclopedia of Type Strains, Phase IV (KMG-IV): sequencing the most valuable type-strain genomes for metagenomic binning, comparative biology and taxonomic classification.</title>
        <authorList>
            <person name="Goeker M."/>
        </authorList>
    </citation>
    <scope>NUCLEOTIDE SEQUENCE [LARGE SCALE GENOMIC DNA]</scope>
    <source>
        <strain evidence="1 2">DSM 14914</strain>
    </source>
</reference>
<sequence length="88" mass="10347">MEQEPIVIRQLNDQRQSLRRLFHGIITRMSVHCVQGVPSEFKGRNGDYQLWIAGFNKKKTTARHNPLAHLNNLEGVHYHATDRTFYFL</sequence>
<evidence type="ECO:0000313" key="2">
    <source>
        <dbReference type="Proteomes" id="UP001242811"/>
    </source>
</evidence>
<keyword evidence="2" id="KW-1185">Reference proteome</keyword>
<proteinExistence type="predicted"/>
<gene>
    <name evidence="1" type="ORF">QOZ95_002917</name>
</gene>
<name>A0ABU0KZ72_9BACL</name>
<comment type="caution">
    <text evidence="1">The sequence shown here is derived from an EMBL/GenBank/DDBJ whole genome shotgun (WGS) entry which is preliminary data.</text>
</comment>
<dbReference type="EMBL" id="JAUSWA010000016">
    <property type="protein sequence ID" value="MDQ0494750.1"/>
    <property type="molecule type" value="Genomic_DNA"/>
</dbReference>
<accession>A0ABU0KZ72</accession>